<feature type="transmembrane region" description="Helical" evidence="7">
    <location>
        <begin position="74"/>
        <end position="95"/>
    </location>
</feature>
<feature type="transmembrane region" description="Helical" evidence="7">
    <location>
        <begin position="43"/>
        <end position="68"/>
    </location>
</feature>
<evidence type="ECO:0000256" key="5">
    <source>
        <dbReference type="ARBA" id="ARBA00022989"/>
    </source>
</evidence>
<feature type="transmembrane region" description="Helical" evidence="7">
    <location>
        <begin position="12"/>
        <end position="31"/>
    </location>
</feature>
<dbReference type="PANTHER" id="PTHR30086">
    <property type="entry name" value="ARGININE EXPORTER PROTEIN ARGO"/>
    <property type="match status" value="1"/>
</dbReference>
<organism evidence="8 9">
    <name type="scientific">Marinomonas rhizomae</name>
    <dbReference type="NCBI Taxonomy" id="491948"/>
    <lineage>
        <taxon>Bacteria</taxon>
        <taxon>Pseudomonadati</taxon>
        <taxon>Pseudomonadota</taxon>
        <taxon>Gammaproteobacteria</taxon>
        <taxon>Oceanospirillales</taxon>
        <taxon>Oceanospirillaceae</taxon>
        <taxon>Marinomonas</taxon>
    </lineage>
</organism>
<keyword evidence="5 7" id="KW-1133">Transmembrane helix</keyword>
<keyword evidence="6 7" id="KW-0472">Membrane</keyword>
<evidence type="ECO:0000256" key="4">
    <source>
        <dbReference type="ARBA" id="ARBA00022692"/>
    </source>
</evidence>
<dbReference type="Proteomes" id="UP000252792">
    <property type="component" value="Unassembled WGS sequence"/>
</dbReference>
<keyword evidence="9" id="KW-1185">Reference proteome</keyword>
<proteinExistence type="inferred from homology"/>
<evidence type="ECO:0000256" key="1">
    <source>
        <dbReference type="ARBA" id="ARBA00004651"/>
    </source>
</evidence>
<comment type="subcellular location">
    <subcellularLocation>
        <location evidence="1">Cell membrane</location>
        <topology evidence="1">Multi-pass membrane protein</topology>
    </subcellularLocation>
</comment>
<protein>
    <submittedName>
        <fullName evidence="8">Threonine/homoserine/homoserine lactone efflux protein</fullName>
    </submittedName>
</protein>
<evidence type="ECO:0000256" key="7">
    <source>
        <dbReference type="SAM" id="Phobius"/>
    </source>
</evidence>
<dbReference type="RefSeq" id="WP_158601340.1">
    <property type="nucleotide sequence ID" value="NZ_QNSE01000003.1"/>
</dbReference>
<feature type="transmembrane region" description="Helical" evidence="7">
    <location>
        <begin position="184"/>
        <end position="205"/>
    </location>
</feature>
<evidence type="ECO:0000256" key="3">
    <source>
        <dbReference type="ARBA" id="ARBA00022475"/>
    </source>
</evidence>
<accession>A0A366JES0</accession>
<evidence type="ECO:0000313" key="9">
    <source>
        <dbReference type="Proteomes" id="UP000252792"/>
    </source>
</evidence>
<sequence>MFDLGSDTVLYYIAICLIAAGTPGPGTLAVLNSALFFGIRRTLPVMFGILFGMGVVSIATVTGLSALILHSTFAFLAIKYFGGLYIGYLGIRILWPIFKSIQGEVRVEKSDKETTFVTGVILSIFNPKTLVFFTALLPAFIHPESSVISQTVTLTLILLLCTFCVHLVYSTLCGYVSAFFVRHMMWVDAATGSMFVCFSIVVLLLP</sequence>
<evidence type="ECO:0000313" key="8">
    <source>
        <dbReference type="EMBL" id="RBP84804.1"/>
    </source>
</evidence>
<dbReference type="GO" id="GO:0042970">
    <property type="term" value="F:homoserine transmembrane transporter activity"/>
    <property type="evidence" value="ECO:0007669"/>
    <property type="project" value="TreeGrafter"/>
</dbReference>
<dbReference type="Pfam" id="PF01810">
    <property type="entry name" value="LysE"/>
    <property type="match status" value="1"/>
</dbReference>
<name>A0A366JES0_9GAMM</name>
<reference evidence="8 9" key="1">
    <citation type="submission" date="2018-06" db="EMBL/GenBank/DDBJ databases">
        <title>Genomic Encyclopedia of Type Strains, Phase III (KMG-III): the genomes of soil and plant-associated and newly described type strains.</title>
        <authorList>
            <person name="Whitman W."/>
        </authorList>
    </citation>
    <scope>NUCLEOTIDE SEQUENCE [LARGE SCALE GENOMIC DNA]</scope>
    <source>
        <strain evidence="8 9">CECT 7377</strain>
    </source>
</reference>
<keyword evidence="4 7" id="KW-0812">Transmembrane</keyword>
<dbReference type="InterPro" id="IPR001123">
    <property type="entry name" value="LeuE-type"/>
</dbReference>
<dbReference type="PANTHER" id="PTHR30086:SF14">
    <property type="entry name" value="HOMOSERINE_HOMOSERINE LACTONE EFFLUX PROTEIN"/>
    <property type="match status" value="1"/>
</dbReference>
<keyword evidence="3" id="KW-1003">Cell membrane</keyword>
<dbReference type="EMBL" id="QNSE01000003">
    <property type="protein sequence ID" value="RBP84804.1"/>
    <property type="molecule type" value="Genomic_DNA"/>
</dbReference>
<dbReference type="AlphaFoldDB" id="A0A366JES0"/>
<comment type="caution">
    <text evidence="8">The sequence shown here is derived from an EMBL/GenBank/DDBJ whole genome shotgun (WGS) entry which is preliminary data.</text>
</comment>
<comment type="similarity">
    <text evidence="2">Belongs to the Rht family.</text>
</comment>
<feature type="transmembrane region" description="Helical" evidence="7">
    <location>
        <begin position="116"/>
        <end position="141"/>
    </location>
</feature>
<evidence type="ECO:0000256" key="6">
    <source>
        <dbReference type="ARBA" id="ARBA00023136"/>
    </source>
</evidence>
<evidence type="ECO:0000256" key="2">
    <source>
        <dbReference type="ARBA" id="ARBA00007928"/>
    </source>
</evidence>
<gene>
    <name evidence="8" type="ORF">DFP80_103285</name>
</gene>
<feature type="transmembrane region" description="Helical" evidence="7">
    <location>
        <begin position="147"/>
        <end position="172"/>
    </location>
</feature>
<dbReference type="GO" id="GO:0005886">
    <property type="term" value="C:plasma membrane"/>
    <property type="evidence" value="ECO:0007669"/>
    <property type="project" value="UniProtKB-SubCell"/>
</dbReference>